<protein>
    <submittedName>
        <fullName evidence="2">NrdH-redoxin</fullName>
    </submittedName>
</protein>
<sequence length="89" mass="10008">MPETTSTIFTLMSKPGCVQCNATLRHFESKGLVEGRDFVVLDVTKDAEALKRLQDLNYAQAPVVFFGNDHWSGYRPDKIDKHLLSLQPA</sequence>
<dbReference type="Pfam" id="PF00462">
    <property type="entry name" value="Glutaredoxin"/>
    <property type="match status" value="1"/>
</dbReference>
<dbReference type="AlphaFoldDB" id="A0A2S3ZTL2"/>
<dbReference type="CDD" id="cd02976">
    <property type="entry name" value="NrdH"/>
    <property type="match status" value="1"/>
</dbReference>
<dbReference type="PROSITE" id="PS51354">
    <property type="entry name" value="GLUTAREDOXIN_2"/>
    <property type="match status" value="1"/>
</dbReference>
<keyword evidence="3" id="KW-1185">Reference proteome</keyword>
<name>A0A2S3ZTL2_ARTGL</name>
<evidence type="ECO:0000313" key="3">
    <source>
        <dbReference type="Proteomes" id="UP000237061"/>
    </source>
</evidence>
<organism evidence="2 3">
    <name type="scientific">Arthrobacter glacialis</name>
    <dbReference type="NCBI Taxonomy" id="1664"/>
    <lineage>
        <taxon>Bacteria</taxon>
        <taxon>Bacillati</taxon>
        <taxon>Actinomycetota</taxon>
        <taxon>Actinomycetes</taxon>
        <taxon>Micrococcales</taxon>
        <taxon>Micrococcaceae</taxon>
        <taxon>Arthrobacter</taxon>
    </lineage>
</organism>
<dbReference type="InterPro" id="IPR036249">
    <property type="entry name" value="Thioredoxin-like_sf"/>
</dbReference>
<dbReference type="RefSeq" id="WP_103466736.1">
    <property type="nucleotide sequence ID" value="NZ_PPXC01000013.1"/>
</dbReference>
<dbReference type="InterPro" id="IPR002109">
    <property type="entry name" value="Glutaredoxin"/>
</dbReference>
<feature type="domain" description="Glutaredoxin" evidence="1">
    <location>
        <begin position="10"/>
        <end position="71"/>
    </location>
</feature>
<accession>A0A2S3ZTL2</accession>
<dbReference type="Gene3D" id="3.40.30.10">
    <property type="entry name" value="Glutaredoxin"/>
    <property type="match status" value="1"/>
</dbReference>
<evidence type="ECO:0000313" key="2">
    <source>
        <dbReference type="EMBL" id="POH72513.1"/>
    </source>
</evidence>
<dbReference type="SUPFAM" id="SSF52833">
    <property type="entry name" value="Thioredoxin-like"/>
    <property type="match status" value="1"/>
</dbReference>
<evidence type="ECO:0000259" key="1">
    <source>
        <dbReference type="Pfam" id="PF00462"/>
    </source>
</evidence>
<proteinExistence type="predicted"/>
<dbReference type="EMBL" id="PPXC01000013">
    <property type="protein sequence ID" value="POH72513.1"/>
    <property type="molecule type" value="Genomic_DNA"/>
</dbReference>
<comment type="caution">
    <text evidence="2">The sequence shown here is derived from an EMBL/GenBank/DDBJ whole genome shotgun (WGS) entry which is preliminary data.</text>
</comment>
<reference evidence="2 3" key="1">
    <citation type="submission" date="2018-01" db="EMBL/GenBank/DDBJ databases">
        <title>Arthrobacter sp. nov., from glaciers in China.</title>
        <authorList>
            <person name="Liu Q."/>
            <person name="Xin Y.-H."/>
        </authorList>
    </citation>
    <scope>NUCLEOTIDE SEQUENCE [LARGE SCALE GENOMIC DNA]</scope>
    <source>
        <strain evidence="2 3">HLT2-12-2</strain>
    </source>
</reference>
<gene>
    <name evidence="2" type="ORF">CVS27_15445</name>
</gene>
<dbReference type="Proteomes" id="UP000237061">
    <property type="component" value="Unassembled WGS sequence"/>
</dbReference>